<keyword evidence="3" id="KW-0560">Oxidoreductase</keyword>
<evidence type="ECO:0000256" key="1">
    <source>
        <dbReference type="ARBA" id="ARBA00022630"/>
    </source>
</evidence>
<evidence type="ECO:0000259" key="5">
    <source>
        <dbReference type="Pfam" id="PF01494"/>
    </source>
</evidence>
<keyword evidence="2" id="KW-0274">FAD</keyword>
<dbReference type="InterPro" id="IPR002938">
    <property type="entry name" value="FAD-bd"/>
</dbReference>
<keyword evidence="4" id="KW-0812">Transmembrane</keyword>
<dbReference type="PANTHER" id="PTHR46720:SF3">
    <property type="entry name" value="FAD-BINDING DOMAIN-CONTAINING PROTEIN-RELATED"/>
    <property type="match status" value="1"/>
</dbReference>
<dbReference type="PANTHER" id="PTHR46720">
    <property type="entry name" value="HYDROXYLASE, PUTATIVE (AFU_ORTHOLOGUE AFUA_3G01460)-RELATED"/>
    <property type="match status" value="1"/>
</dbReference>
<dbReference type="EMBL" id="JBFXLQ010000004">
    <property type="protein sequence ID" value="KAL2871255.1"/>
    <property type="molecule type" value="Genomic_DNA"/>
</dbReference>
<name>A0ABR4M3S5_9EURO</name>
<dbReference type="InterPro" id="IPR051104">
    <property type="entry name" value="FAD_monoxygenase"/>
</dbReference>
<keyword evidence="7" id="KW-1185">Reference proteome</keyword>
<sequence>MPFVLDNEHTLDVAIIGGGITGAVLAIGLLSRGIKVKVYERARGFSEVGAGIGFTPNAEWAMKVVDPRIHQAFKNVASRNSTDWFSWINSYGGDDGTIKTPHDELIYNMYLGERGFEGCHRAQFLDELAKLIPAECAEFRKNLSTIEDHGQDEKLVIKFQDGTTAQADIVIGCDGIRSRVRQLVLGEDNPASYPGYTHKYALRGLIPMEKAVPVLGEEKTGSRFMHLGDGAHALTFPVADGKLLNVVAFVSDPDEWPDQHKMTGSCTKQDALHAFKNFAPATRGIIDLLPERLDKWAIFDTCDNPAPTYFNGRLCLAGDAAHASSPHHGAGAGMGIEDVAALATLLELAQSEMQKKTHSKIDLIHHAFAGYDRIRVKRSHWLVETSRYVGELYEWQHGRDPARIRREIDWRARKIWSYNIDEMNRQAREEFMRRLALGARNYILG</sequence>
<feature type="transmembrane region" description="Helical" evidence="4">
    <location>
        <begin position="13"/>
        <end position="31"/>
    </location>
</feature>
<dbReference type="Gene3D" id="3.50.50.60">
    <property type="entry name" value="FAD/NAD(P)-binding domain"/>
    <property type="match status" value="1"/>
</dbReference>
<evidence type="ECO:0000313" key="6">
    <source>
        <dbReference type="EMBL" id="KAL2871255.1"/>
    </source>
</evidence>
<organism evidence="6 7">
    <name type="scientific">Aspergillus lucknowensis</name>
    <dbReference type="NCBI Taxonomy" id="176173"/>
    <lineage>
        <taxon>Eukaryota</taxon>
        <taxon>Fungi</taxon>
        <taxon>Dikarya</taxon>
        <taxon>Ascomycota</taxon>
        <taxon>Pezizomycotina</taxon>
        <taxon>Eurotiomycetes</taxon>
        <taxon>Eurotiomycetidae</taxon>
        <taxon>Eurotiales</taxon>
        <taxon>Aspergillaceae</taxon>
        <taxon>Aspergillus</taxon>
        <taxon>Aspergillus subgen. Nidulantes</taxon>
    </lineage>
</organism>
<evidence type="ECO:0000256" key="2">
    <source>
        <dbReference type="ARBA" id="ARBA00022827"/>
    </source>
</evidence>
<keyword evidence="1" id="KW-0285">Flavoprotein</keyword>
<evidence type="ECO:0000256" key="4">
    <source>
        <dbReference type="SAM" id="Phobius"/>
    </source>
</evidence>
<dbReference type="InterPro" id="IPR036188">
    <property type="entry name" value="FAD/NAD-bd_sf"/>
</dbReference>
<evidence type="ECO:0000256" key="3">
    <source>
        <dbReference type="ARBA" id="ARBA00023002"/>
    </source>
</evidence>
<dbReference type="SUPFAM" id="SSF54373">
    <property type="entry name" value="FAD-linked reductases, C-terminal domain"/>
    <property type="match status" value="1"/>
</dbReference>
<gene>
    <name evidence="6" type="ORF">BJX67DRAFT_370042</name>
</gene>
<dbReference type="RefSeq" id="XP_070890234.1">
    <property type="nucleotide sequence ID" value="XM_071030862.1"/>
</dbReference>
<accession>A0ABR4M3S5</accession>
<reference evidence="6 7" key="1">
    <citation type="submission" date="2024-07" db="EMBL/GenBank/DDBJ databases">
        <title>Section-level genome sequencing and comparative genomics of Aspergillus sections Usti and Cavernicolus.</title>
        <authorList>
            <consortium name="Lawrence Berkeley National Laboratory"/>
            <person name="Nybo J.L."/>
            <person name="Vesth T.C."/>
            <person name="Theobald S."/>
            <person name="Frisvad J.C."/>
            <person name="Larsen T.O."/>
            <person name="Kjaerboelling I."/>
            <person name="Rothschild-Mancinelli K."/>
            <person name="Lyhne E.K."/>
            <person name="Kogle M.E."/>
            <person name="Barry K."/>
            <person name="Clum A."/>
            <person name="Na H."/>
            <person name="Ledsgaard L."/>
            <person name="Lin J."/>
            <person name="Lipzen A."/>
            <person name="Kuo A."/>
            <person name="Riley R."/>
            <person name="Mondo S."/>
            <person name="Labutti K."/>
            <person name="Haridas S."/>
            <person name="Pangalinan J."/>
            <person name="Salamov A.A."/>
            <person name="Simmons B.A."/>
            <person name="Magnuson J.K."/>
            <person name="Chen J."/>
            <person name="Drula E."/>
            <person name="Henrissat B."/>
            <person name="Wiebenga A."/>
            <person name="Lubbers R.J."/>
            <person name="Gomes A.C."/>
            <person name="Macurrencykelacurrency M.R."/>
            <person name="Stajich J."/>
            <person name="Grigoriev I.V."/>
            <person name="Mortensen U.H."/>
            <person name="De Vries R.P."/>
            <person name="Baker S.E."/>
            <person name="Andersen M.R."/>
        </authorList>
    </citation>
    <scope>NUCLEOTIDE SEQUENCE [LARGE SCALE GENOMIC DNA]</scope>
    <source>
        <strain evidence="6 7">CBS 449.75</strain>
    </source>
</reference>
<protein>
    <recommendedName>
        <fullName evidence="5">FAD-binding domain-containing protein</fullName>
    </recommendedName>
</protein>
<keyword evidence="4" id="KW-1133">Transmembrane helix</keyword>
<dbReference type="GeneID" id="98145934"/>
<dbReference type="Pfam" id="PF01494">
    <property type="entry name" value="FAD_binding_3"/>
    <property type="match status" value="1"/>
</dbReference>
<dbReference type="Proteomes" id="UP001610432">
    <property type="component" value="Unassembled WGS sequence"/>
</dbReference>
<evidence type="ECO:0000313" key="7">
    <source>
        <dbReference type="Proteomes" id="UP001610432"/>
    </source>
</evidence>
<dbReference type="SUPFAM" id="SSF51905">
    <property type="entry name" value="FAD/NAD(P)-binding domain"/>
    <property type="match status" value="1"/>
</dbReference>
<proteinExistence type="predicted"/>
<keyword evidence="4" id="KW-0472">Membrane</keyword>
<comment type="caution">
    <text evidence="6">The sequence shown here is derived from an EMBL/GenBank/DDBJ whole genome shotgun (WGS) entry which is preliminary data.</text>
</comment>
<dbReference type="PRINTS" id="PR00420">
    <property type="entry name" value="RNGMNOXGNASE"/>
</dbReference>
<feature type="domain" description="FAD-binding" evidence="5">
    <location>
        <begin position="11"/>
        <end position="348"/>
    </location>
</feature>